<keyword evidence="2" id="KW-1185">Reference proteome</keyword>
<reference evidence="1 2" key="1">
    <citation type="submission" date="2012-01" db="EMBL/GenBank/DDBJ databases">
        <title>The Genome Sequence of Megamonas funiformis YIT 11815.</title>
        <authorList>
            <consortium name="The Broad Institute Genome Sequencing Platform"/>
            <person name="Earl A."/>
            <person name="Ward D."/>
            <person name="Feldgarden M."/>
            <person name="Gevers D."/>
            <person name="Morotomi M."/>
            <person name="Young S.K."/>
            <person name="Zeng Q."/>
            <person name="Gargeya S."/>
            <person name="Fitzgerald M."/>
            <person name="Haas B."/>
            <person name="Abouelleil A."/>
            <person name="Alvarado L."/>
            <person name="Arachchi H.M."/>
            <person name="Berlin A."/>
            <person name="Chapman S.B."/>
            <person name="Gearin G."/>
            <person name="Goldberg J."/>
            <person name="Griggs A."/>
            <person name="Gujja S."/>
            <person name="Hansen M."/>
            <person name="Heiman D."/>
            <person name="Howarth C."/>
            <person name="Larimer J."/>
            <person name="Lui A."/>
            <person name="MacDonald P.J.P."/>
            <person name="McCowen C."/>
            <person name="Montmayeur A."/>
            <person name="Murphy C."/>
            <person name="Neiman D."/>
            <person name="Pearson M."/>
            <person name="Priest M."/>
            <person name="Roberts A."/>
            <person name="Saif S."/>
            <person name="Shea T."/>
            <person name="Sisk P."/>
            <person name="Stolte C."/>
            <person name="Sykes S."/>
            <person name="Wortman J."/>
            <person name="Nusbaum C."/>
            <person name="Birren B."/>
        </authorList>
    </citation>
    <scope>NUCLEOTIDE SEQUENCE [LARGE SCALE GENOMIC DNA]</scope>
    <source>
        <strain evidence="1 2">YIT 11815</strain>
    </source>
</reference>
<gene>
    <name evidence="1" type="ORF">HMPREF9454_00456</name>
</gene>
<evidence type="ECO:0000313" key="2">
    <source>
        <dbReference type="Proteomes" id="UP000005963"/>
    </source>
</evidence>
<accession>A0ABP2NM09</accession>
<dbReference type="EMBL" id="ADMB01000021">
    <property type="protein sequence ID" value="EHR38803.1"/>
    <property type="molecule type" value="Genomic_DNA"/>
</dbReference>
<feature type="non-terminal residue" evidence="1">
    <location>
        <position position="452"/>
    </location>
</feature>
<dbReference type="Proteomes" id="UP000005963">
    <property type="component" value="Unassembled WGS sequence"/>
</dbReference>
<protein>
    <recommendedName>
        <fullName evidence="3">Tail fiber protein</fullName>
    </recommendedName>
</protein>
<evidence type="ECO:0000313" key="1">
    <source>
        <dbReference type="EMBL" id="EHR38803.1"/>
    </source>
</evidence>
<comment type="caution">
    <text evidence="1">The sequence shown here is derived from an EMBL/GenBank/DDBJ whole genome shotgun (WGS) entry which is preliminary data.</text>
</comment>
<proteinExistence type="predicted"/>
<evidence type="ECO:0008006" key="3">
    <source>
        <dbReference type="Google" id="ProtNLM"/>
    </source>
</evidence>
<organism evidence="1 2">
    <name type="scientific">Megamonas funiformis YIT 11815</name>
    <dbReference type="NCBI Taxonomy" id="742816"/>
    <lineage>
        <taxon>Bacteria</taxon>
        <taxon>Bacillati</taxon>
        <taxon>Bacillota</taxon>
        <taxon>Negativicutes</taxon>
        <taxon>Selenomonadales</taxon>
        <taxon>Selenomonadaceae</taxon>
        <taxon>Megamonas</taxon>
    </lineage>
</organism>
<name>A0ABP2NM09_9FIRM</name>
<sequence>MNAEELKTEFGLEFPTEIDGYKRPGALENGHDWFLEIPQIIAKDKVLYTGMNLILSALLSNEKLLKQWHDTLQNVVNEQDWRVVTDSLKGYMTPELKKKLDGIATGANNYIHPSSHPATMITQDATHRFVTDTEKNTWNGKASTAVVSTSANGLAPKRDGNASHFLAGDGTWKAVPSASSAASATKATQDSRGQQIDTTYVKGVTGSNATLTVTKGNGSTSSVTVNNVANATNANIVTEKAITGNTLASALPVGMTWSKVYNNGFPCAYGNCLSIRGAGAIQIVTEWSGGDATPANMYYRNARDSSIDKWSAWRTLAHTGGTISNATTASKLGTGTVGSGVKPIYLNAGSPVASGSTVGNANRPIYMNGGTLSQCSIDLSTLAPKASPALTGSPTAPTQGTSDNSTKIATTAFVRNLINQFKTDGTLGGIVGGSLTQNGWVKFSNGLILQWG</sequence>